<dbReference type="SUPFAM" id="SSF49464">
    <property type="entry name" value="Carboxypeptidase regulatory domain-like"/>
    <property type="match status" value="1"/>
</dbReference>
<feature type="domain" description="TonB-dependent receptor-like beta-barrel" evidence="11">
    <location>
        <begin position="441"/>
        <end position="909"/>
    </location>
</feature>
<keyword evidence="10" id="KW-0732">Signal</keyword>
<evidence type="ECO:0000256" key="7">
    <source>
        <dbReference type="ARBA" id="ARBA00023237"/>
    </source>
</evidence>
<comment type="similarity">
    <text evidence="8 9">Belongs to the TonB-dependent receptor family.</text>
</comment>
<dbReference type="InterPro" id="IPR000531">
    <property type="entry name" value="Beta-barrel_TonB"/>
</dbReference>
<evidence type="ECO:0000313" key="14">
    <source>
        <dbReference type="Proteomes" id="UP000251835"/>
    </source>
</evidence>
<keyword evidence="14" id="KW-1185">Reference proteome</keyword>
<keyword evidence="2 8" id="KW-0813">Transport</keyword>
<organism evidence="13 14">
    <name type="scientific">Balneicella halophila</name>
    <dbReference type="NCBI Taxonomy" id="1537566"/>
    <lineage>
        <taxon>Bacteria</taxon>
        <taxon>Pseudomonadati</taxon>
        <taxon>Bacteroidota</taxon>
        <taxon>Bacteroidia</taxon>
        <taxon>Bacteroidales</taxon>
        <taxon>Balneicellaceae</taxon>
        <taxon>Balneicella</taxon>
    </lineage>
</organism>
<evidence type="ECO:0000259" key="11">
    <source>
        <dbReference type="Pfam" id="PF00593"/>
    </source>
</evidence>
<gene>
    <name evidence="13" type="ORF">C7377_0885</name>
</gene>
<evidence type="ECO:0000256" key="1">
    <source>
        <dbReference type="ARBA" id="ARBA00004571"/>
    </source>
</evidence>
<dbReference type="InterPro" id="IPR008969">
    <property type="entry name" value="CarboxyPept-like_regulatory"/>
</dbReference>
<dbReference type="GO" id="GO:0009279">
    <property type="term" value="C:cell outer membrane"/>
    <property type="evidence" value="ECO:0007669"/>
    <property type="project" value="UniProtKB-SubCell"/>
</dbReference>
<reference evidence="13 14" key="1">
    <citation type="submission" date="2018-05" db="EMBL/GenBank/DDBJ databases">
        <title>Genomic Encyclopedia of Type Strains, Phase IV (KMG-IV): sequencing the most valuable type-strain genomes for metagenomic binning, comparative biology and taxonomic classification.</title>
        <authorList>
            <person name="Goeker M."/>
        </authorList>
    </citation>
    <scope>NUCLEOTIDE SEQUENCE [LARGE SCALE GENOMIC DNA]</scope>
    <source>
        <strain evidence="13 14">DSM 28579</strain>
    </source>
</reference>
<dbReference type="OrthoDB" id="9768177at2"/>
<feature type="domain" description="TonB-dependent receptor plug" evidence="12">
    <location>
        <begin position="113"/>
        <end position="219"/>
    </location>
</feature>
<sequence length="1043" mass="115411">MKKLMFLLVFLALGISSAWAQKTFSGKVIGPDGLGLPGVSVVEKANPINGVATDIDGNWTLTVPGDNTILEFTAIGMKPVELAASEAATVNMVADAQVLDEVMVVAYGTAKKSTFTGSAVQVDNEKLEKTQASDAAKALEGVVPGLTVTNSTGRPGSSSTLRIRGIGSLNASSAPLIILDGAPYSGQLNSINTQDIENISVLKDAASAALYGARGANGVILITTKKGKEGRVQVTFDARLGQNQRGVPEYDIMEDPGVYYTTYWEALKNSQIYGEGGSDNPAQWASDNLIPELGYNIYNVADNQVVDVNGNLTTSPIRYADGSDFNDWIDVLYDPELRQEYNLGITKGTEDNKIYFSLGYLDDKGFNLNSGFERISTRIAYETQIYEWLKVNASSQYAQTESTYPSDEENNFSNTFMWTRSIAPIYPVYKHDADGNILTDENGKKLYDDSLDRKYAGGFNLIGQQEMNELLTKDNYLTNNLRVDIDLPAGFKFSTTATQYINWWKYSDFKNPLIGDGAAYGGILYKENNSYETFNFNQILTWEKEFDLFDLNAMLGHETYQAEGEYVYGEKRSLLDPELTEFQSAATISSLGSYTTDYKVEGYFGQITADIDDKYYFSASLRRDGSSVFHPDNRWGTFWSLGASWRLNEEEFLRDTEWINSLKLRVSYGAQGNDYLYLPGSSSARAYTPYTNLYSISSDGTQSIYGPTYKGNKDITWEKNKNFNVGLEFNIFDGALAGELDFFQRKTDDMLFNLPIPSTTGFSTEPVNIGNMKNTGFEFNLTSRVYSNDDININVGVNGIHYENEVLNLPDEFKEEGIATGNRIIKEGGGVYDLWMVKYAGVDPENGDALYYIFDEDTNDFVAKPSSEHSTDKVNKQLIGSSIPDLDGGFFANGSFYGVDLGLQFSYRIGGKVYDGLYAGLMSAGDAGNNWHTDILNRWTPENTTTDVPRVQTNSQKLISSSDRFITDATYLSLRNVTLGYTLPTATVENIGLKALRVYVAADNVYLWSKRKGFDPRLTLSGSQSYSKNSAIRTISLGVKVTL</sequence>
<dbReference type="Pfam" id="PF07715">
    <property type="entry name" value="Plug"/>
    <property type="match status" value="1"/>
</dbReference>
<proteinExistence type="inferred from homology"/>
<evidence type="ECO:0000259" key="12">
    <source>
        <dbReference type="Pfam" id="PF07715"/>
    </source>
</evidence>
<evidence type="ECO:0000256" key="3">
    <source>
        <dbReference type="ARBA" id="ARBA00022452"/>
    </source>
</evidence>
<dbReference type="SUPFAM" id="SSF56935">
    <property type="entry name" value="Porins"/>
    <property type="match status" value="1"/>
</dbReference>
<dbReference type="InterPro" id="IPR037066">
    <property type="entry name" value="Plug_dom_sf"/>
</dbReference>
<keyword evidence="7 8" id="KW-0998">Cell outer membrane</keyword>
<comment type="caution">
    <text evidence="13">The sequence shown here is derived from an EMBL/GenBank/DDBJ whole genome shotgun (WGS) entry which is preliminary data.</text>
</comment>
<protein>
    <submittedName>
        <fullName evidence="13">TonB-linked SusC/RagA family outer membrane protein</fullName>
    </submittedName>
</protein>
<dbReference type="Pfam" id="PF00593">
    <property type="entry name" value="TonB_dep_Rec_b-barrel"/>
    <property type="match status" value="1"/>
</dbReference>
<dbReference type="PROSITE" id="PS52016">
    <property type="entry name" value="TONB_DEPENDENT_REC_3"/>
    <property type="match status" value="1"/>
</dbReference>
<name>A0A7L4US05_BALHA</name>
<evidence type="ECO:0000256" key="10">
    <source>
        <dbReference type="SAM" id="SignalP"/>
    </source>
</evidence>
<dbReference type="Proteomes" id="UP000251835">
    <property type="component" value="Unassembled WGS sequence"/>
</dbReference>
<dbReference type="InterPro" id="IPR039426">
    <property type="entry name" value="TonB-dep_rcpt-like"/>
</dbReference>
<feature type="chain" id="PRO_5029462587" evidence="10">
    <location>
        <begin position="21"/>
        <end position="1043"/>
    </location>
</feature>
<dbReference type="RefSeq" id="WP_116496086.1">
    <property type="nucleotide sequence ID" value="NZ_QENZ01000003.1"/>
</dbReference>
<evidence type="ECO:0000256" key="8">
    <source>
        <dbReference type="PROSITE-ProRule" id="PRU01360"/>
    </source>
</evidence>
<dbReference type="InterPro" id="IPR023996">
    <property type="entry name" value="TonB-dep_OMP_SusC/RagA"/>
</dbReference>
<keyword evidence="5 9" id="KW-0798">TonB box</keyword>
<evidence type="ECO:0000256" key="9">
    <source>
        <dbReference type="RuleBase" id="RU003357"/>
    </source>
</evidence>
<dbReference type="InterPro" id="IPR036942">
    <property type="entry name" value="Beta-barrel_TonB_sf"/>
</dbReference>
<dbReference type="InterPro" id="IPR023997">
    <property type="entry name" value="TonB-dep_OMP_SusC/RagA_CS"/>
</dbReference>
<dbReference type="InterPro" id="IPR012910">
    <property type="entry name" value="Plug_dom"/>
</dbReference>
<dbReference type="FunFam" id="2.170.130.10:FF:000003">
    <property type="entry name" value="SusC/RagA family TonB-linked outer membrane protein"/>
    <property type="match status" value="1"/>
</dbReference>
<keyword evidence="4 8" id="KW-0812">Transmembrane</keyword>
<evidence type="ECO:0000256" key="4">
    <source>
        <dbReference type="ARBA" id="ARBA00022692"/>
    </source>
</evidence>
<dbReference type="NCBIfam" id="TIGR04056">
    <property type="entry name" value="OMP_RagA_SusC"/>
    <property type="match status" value="1"/>
</dbReference>
<keyword evidence="6 8" id="KW-0472">Membrane</keyword>
<feature type="signal peptide" evidence="10">
    <location>
        <begin position="1"/>
        <end position="20"/>
    </location>
</feature>
<dbReference type="EMBL" id="QENZ01000003">
    <property type="protein sequence ID" value="PVX52558.1"/>
    <property type="molecule type" value="Genomic_DNA"/>
</dbReference>
<comment type="subcellular location">
    <subcellularLocation>
        <location evidence="1 8">Cell outer membrane</location>
        <topology evidence="1 8">Multi-pass membrane protein</topology>
    </subcellularLocation>
</comment>
<evidence type="ECO:0000256" key="6">
    <source>
        <dbReference type="ARBA" id="ARBA00023136"/>
    </source>
</evidence>
<accession>A0A7L4US05</accession>
<dbReference type="AlphaFoldDB" id="A0A7L4US05"/>
<dbReference type="NCBIfam" id="TIGR04057">
    <property type="entry name" value="SusC_RagA_signa"/>
    <property type="match status" value="1"/>
</dbReference>
<evidence type="ECO:0000256" key="5">
    <source>
        <dbReference type="ARBA" id="ARBA00023077"/>
    </source>
</evidence>
<evidence type="ECO:0000313" key="13">
    <source>
        <dbReference type="EMBL" id="PVX52558.1"/>
    </source>
</evidence>
<dbReference type="Gene3D" id="2.40.170.20">
    <property type="entry name" value="TonB-dependent receptor, beta-barrel domain"/>
    <property type="match status" value="1"/>
</dbReference>
<evidence type="ECO:0000256" key="2">
    <source>
        <dbReference type="ARBA" id="ARBA00022448"/>
    </source>
</evidence>
<dbReference type="Gene3D" id="2.170.130.10">
    <property type="entry name" value="TonB-dependent receptor, plug domain"/>
    <property type="match status" value="1"/>
</dbReference>
<keyword evidence="3 8" id="KW-1134">Transmembrane beta strand</keyword>